<dbReference type="InterPro" id="IPR035901">
    <property type="entry name" value="GIY-YIG_endonuc_sf"/>
</dbReference>
<protein>
    <submittedName>
        <fullName evidence="11">UvrABC system protein C</fullName>
    </submittedName>
</protein>
<dbReference type="Gene3D" id="3.40.1440.10">
    <property type="entry name" value="GIY-YIG endonuclease"/>
    <property type="match status" value="1"/>
</dbReference>
<evidence type="ECO:0000313" key="12">
    <source>
        <dbReference type="Proteomes" id="UP000317093"/>
    </source>
</evidence>
<dbReference type="FunFam" id="3.40.1440.10:FF:000001">
    <property type="entry name" value="UvrABC system protein C"/>
    <property type="match status" value="1"/>
</dbReference>
<evidence type="ECO:0000256" key="6">
    <source>
        <dbReference type="ARBA" id="ARBA00023236"/>
    </source>
</evidence>
<evidence type="ECO:0000259" key="8">
    <source>
        <dbReference type="PROSITE" id="PS50151"/>
    </source>
</evidence>
<dbReference type="InterPro" id="IPR000305">
    <property type="entry name" value="GIY-YIG_endonuc"/>
</dbReference>
<dbReference type="Pfam" id="PF02151">
    <property type="entry name" value="UVR"/>
    <property type="match status" value="1"/>
</dbReference>
<evidence type="ECO:0000256" key="2">
    <source>
        <dbReference type="ARBA" id="ARBA00022763"/>
    </source>
</evidence>
<dbReference type="EMBL" id="CP036279">
    <property type="protein sequence ID" value="QDU62896.1"/>
    <property type="molecule type" value="Genomic_DNA"/>
</dbReference>
<dbReference type="Gene3D" id="3.30.420.340">
    <property type="entry name" value="UvrC, RNAse H endonuclease domain"/>
    <property type="match status" value="1"/>
</dbReference>
<dbReference type="Gene3D" id="4.10.860.10">
    <property type="entry name" value="UVR domain"/>
    <property type="match status" value="1"/>
</dbReference>
<accession>A0A518B7E8</accession>
<dbReference type="InterPro" id="IPR001943">
    <property type="entry name" value="UVR_dom"/>
</dbReference>
<feature type="domain" description="GIY-YIG" evidence="9">
    <location>
        <begin position="20"/>
        <end position="99"/>
    </location>
</feature>
<keyword evidence="12" id="KW-1185">Reference proteome</keyword>
<dbReference type="PANTHER" id="PTHR30562">
    <property type="entry name" value="UVRC/OXIDOREDUCTASE"/>
    <property type="match status" value="1"/>
</dbReference>
<dbReference type="InterPro" id="IPR038476">
    <property type="entry name" value="UvrC_RNase_H_dom_sf"/>
</dbReference>
<dbReference type="GO" id="GO:0009380">
    <property type="term" value="C:excinuclease repair complex"/>
    <property type="evidence" value="ECO:0007669"/>
    <property type="project" value="TreeGrafter"/>
</dbReference>
<dbReference type="PROSITE" id="PS50164">
    <property type="entry name" value="GIY_YIG"/>
    <property type="match status" value="1"/>
</dbReference>
<dbReference type="PROSITE" id="PS50165">
    <property type="entry name" value="UVRC"/>
    <property type="match status" value="1"/>
</dbReference>
<evidence type="ECO:0000256" key="4">
    <source>
        <dbReference type="ARBA" id="ARBA00022881"/>
    </source>
</evidence>
<reference evidence="11 12" key="1">
    <citation type="submission" date="2019-02" db="EMBL/GenBank/DDBJ databases">
        <title>Deep-cultivation of Planctomycetes and their phenomic and genomic characterization uncovers novel biology.</title>
        <authorList>
            <person name="Wiegand S."/>
            <person name="Jogler M."/>
            <person name="Boedeker C."/>
            <person name="Pinto D."/>
            <person name="Vollmers J."/>
            <person name="Rivas-Marin E."/>
            <person name="Kohn T."/>
            <person name="Peeters S.H."/>
            <person name="Heuer A."/>
            <person name="Rast P."/>
            <person name="Oberbeckmann S."/>
            <person name="Bunk B."/>
            <person name="Jeske O."/>
            <person name="Meyerdierks A."/>
            <person name="Storesund J.E."/>
            <person name="Kallscheuer N."/>
            <person name="Luecker S."/>
            <person name="Lage O.M."/>
            <person name="Pohl T."/>
            <person name="Merkel B.J."/>
            <person name="Hornburger P."/>
            <person name="Mueller R.-W."/>
            <person name="Bruemmer F."/>
            <person name="Labrenz M."/>
            <person name="Spormann A.M."/>
            <person name="Op den Camp H."/>
            <person name="Overmann J."/>
            <person name="Amann R."/>
            <person name="Jetten M.S.M."/>
            <person name="Mascher T."/>
            <person name="Medema M.H."/>
            <person name="Devos D.P."/>
            <person name="Kaster A.-K."/>
            <person name="Ovreas L."/>
            <person name="Rohde M."/>
            <person name="Galperin M.Y."/>
            <person name="Jogler C."/>
        </authorList>
    </citation>
    <scope>NUCLEOTIDE SEQUENCE [LARGE SCALE GENOMIC DNA]</scope>
    <source>
        <strain evidence="11 12">Pan216</strain>
    </source>
</reference>
<sequence length="439" mass="50628">MADMASDRRTPKEKARDFPDGPGVYLMKDKRGRVIYIGKAKNLRSRASTYFTEAAAQDRRTADMVPLIADIDFLNTDSEVDALLMEARLIKDIQPKFNVELKDDKSFPYLQITTNEDFPRVEFTREPADRGVKLYGPFASAKSLRGAIQVLQRVFKFRNCTLDIDADDEKWKWYRPCLLFNINQCTAPCNMRISKEEYRKDIQRLRLFLDGKRDSLLDQMRKEMKEAAKELEFERAAKLRDEIHSLETLNLRGDLETHEQPEVFYIDPKKGLAGLRKVLKLSSEPRTIEGIDIAHLGGSETVASLVTFLDGIPFKPGYRRFRIKTVGGVDDFRSIAEVIERRFRPEREEEWPRPDLILIDGGKGQLSAALDAFKRIGVSPPEILGLAKREEEIFRPDEPEPIRLSRHSAGLRLLQSVRDEAHRFARHYHHLLRSKKTLG</sequence>
<dbReference type="CDD" id="cd10434">
    <property type="entry name" value="GIY-YIG_UvrC_Cho"/>
    <property type="match status" value="1"/>
</dbReference>
<keyword evidence="3" id="KW-0228">DNA excision</keyword>
<dbReference type="SUPFAM" id="SSF82771">
    <property type="entry name" value="GIY-YIG endonuclease"/>
    <property type="match status" value="1"/>
</dbReference>
<evidence type="ECO:0000256" key="7">
    <source>
        <dbReference type="SAM" id="MobiDB-lite"/>
    </source>
</evidence>
<feature type="domain" description="UVR" evidence="8">
    <location>
        <begin position="214"/>
        <end position="249"/>
    </location>
</feature>
<feature type="region of interest" description="Disordered" evidence="7">
    <location>
        <begin position="1"/>
        <end position="21"/>
    </location>
</feature>
<dbReference type="GO" id="GO:0009381">
    <property type="term" value="F:excinuclease ABC activity"/>
    <property type="evidence" value="ECO:0007669"/>
    <property type="project" value="InterPro"/>
</dbReference>
<evidence type="ECO:0000256" key="1">
    <source>
        <dbReference type="ARBA" id="ARBA00022490"/>
    </source>
</evidence>
<keyword evidence="2" id="KW-0227">DNA damage</keyword>
<evidence type="ECO:0000256" key="5">
    <source>
        <dbReference type="ARBA" id="ARBA00023204"/>
    </source>
</evidence>
<feature type="compositionally biased region" description="Basic and acidic residues" evidence="7">
    <location>
        <begin position="1"/>
        <end position="19"/>
    </location>
</feature>
<dbReference type="InterPro" id="IPR036876">
    <property type="entry name" value="UVR_dom_sf"/>
</dbReference>
<evidence type="ECO:0000256" key="3">
    <source>
        <dbReference type="ARBA" id="ARBA00022769"/>
    </source>
</evidence>
<evidence type="ECO:0000259" key="10">
    <source>
        <dbReference type="PROSITE" id="PS50165"/>
    </source>
</evidence>
<proteinExistence type="predicted"/>
<dbReference type="GO" id="GO:0009432">
    <property type="term" value="P:SOS response"/>
    <property type="evidence" value="ECO:0007669"/>
    <property type="project" value="UniProtKB-KW"/>
</dbReference>
<keyword evidence="5" id="KW-0234">DNA repair</keyword>
<dbReference type="InterPro" id="IPR001162">
    <property type="entry name" value="UvrC_RNase_H_dom"/>
</dbReference>
<evidence type="ECO:0000313" key="11">
    <source>
        <dbReference type="EMBL" id="QDU62896.1"/>
    </source>
</evidence>
<keyword evidence="6" id="KW-0742">SOS response</keyword>
<dbReference type="Pfam" id="PF01541">
    <property type="entry name" value="GIY-YIG"/>
    <property type="match status" value="1"/>
</dbReference>
<dbReference type="SMART" id="SM00465">
    <property type="entry name" value="GIYc"/>
    <property type="match status" value="1"/>
</dbReference>
<gene>
    <name evidence="11" type="primary">uvrC</name>
    <name evidence="11" type="ORF">Pan216_37690</name>
</gene>
<name>A0A518B7E8_9BACT</name>
<dbReference type="InterPro" id="IPR047296">
    <property type="entry name" value="GIY-YIG_UvrC_Cho"/>
</dbReference>
<dbReference type="AlphaFoldDB" id="A0A518B7E8"/>
<keyword evidence="1" id="KW-0963">Cytoplasm</keyword>
<organism evidence="11 12">
    <name type="scientific">Kolteria novifilia</name>
    <dbReference type="NCBI Taxonomy" id="2527975"/>
    <lineage>
        <taxon>Bacteria</taxon>
        <taxon>Pseudomonadati</taxon>
        <taxon>Planctomycetota</taxon>
        <taxon>Planctomycetia</taxon>
        <taxon>Kolteriales</taxon>
        <taxon>Kolteriaceae</taxon>
        <taxon>Kolteria</taxon>
    </lineage>
</organism>
<keyword evidence="4" id="KW-0267">Excision nuclease</keyword>
<dbReference type="KEGG" id="knv:Pan216_37690"/>
<dbReference type="SUPFAM" id="SSF46600">
    <property type="entry name" value="C-terminal UvrC-binding domain of UvrB"/>
    <property type="match status" value="1"/>
</dbReference>
<dbReference type="InterPro" id="IPR050066">
    <property type="entry name" value="UvrABC_protein_C"/>
</dbReference>
<feature type="domain" description="UvrC family homology region profile" evidence="10">
    <location>
        <begin position="269"/>
        <end position="373"/>
    </location>
</feature>
<dbReference type="GO" id="GO:0006289">
    <property type="term" value="P:nucleotide-excision repair"/>
    <property type="evidence" value="ECO:0007669"/>
    <property type="project" value="InterPro"/>
</dbReference>
<evidence type="ECO:0000259" key="9">
    <source>
        <dbReference type="PROSITE" id="PS50164"/>
    </source>
</evidence>
<dbReference type="PANTHER" id="PTHR30562:SF1">
    <property type="entry name" value="UVRABC SYSTEM PROTEIN C"/>
    <property type="match status" value="1"/>
</dbReference>
<dbReference type="Pfam" id="PF08459">
    <property type="entry name" value="UvrC_RNaseH_dom"/>
    <property type="match status" value="1"/>
</dbReference>
<dbReference type="PROSITE" id="PS50151">
    <property type="entry name" value="UVR"/>
    <property type="match status" value="1"/>
</dbReference>
<dbReference type="Proteomes" id="UP000317093">
    <property type="component" value="Chromosome"/>
</dbReference>